<proteinExistence type="inferred from homology"/>
<dbReference type="PROSITE" id="PS51257">
    <property type="entry name" value="PROKAR_LIPOPROTEIN"/>
    <property type="match status" value="1"/>
</dbReference>
<keyword evidence="2" id="KW-0732">Signal</keyword>
<dbReference type="SUPFAM" id="SSF49329">
    <property type="entry name" value="Cu,Zn superoxide dismutase-like"/>
    <property type="match status" value="1"/>
</dbReference>
<organism evidence="3 4">
    <name type="scientific">Tomitella cavernea</name>
    <dbReference type="NCBI Taxonomy" id="1387982"/>
    <lineage>
        <taxon>Bacteria</taxon>
        <taxon>Bacillati</taxon>
        <taxon>Actinomycetota</taxon>
        <taxon>Actinomycetes</taxon>
        <taxon>Mycobacteriales</taxon>
        <taxon>Tomitella</taxon>
    </lineage>
</organism>
<dbReference type="RefSeq" id="WP_345602149.1">
    <property type="nucleotide sequence ID" value="NZ_BAABKQ010000001.1"/>
</dbReference>
<evidence type="ECO:0000313" key="4">
    <source>
        <dbReference type="Proteomes" id="UP001500839"/>
    </source>
</evidence>
<dbReference type="InterPro" id="IPR036423">
    <property type="entry name" value="SOD-like_Cu/Zn_dom_sf"/>
</dbReference>
<protein>
    <recommendedName>
        <fullName evidence="5">Superoxide dismutase</fullName>
    </recommendedName>
</protein>
<evidence type="ECO:0000313" key="3">
    <source>
        <dbReference type="EMBL" id="GAA4807787.1"/>
    </source>
</evidence>
<dbReference type="Proteomes" id="UP001500839">
    <property type="component" value="Unassembled WGS sequence"/>
</dbReference>
<keyword evidence="4" id="KW-1185">Reference proteome</keyword>
<evidence type="ECO:0000256" key="1">
    <source>
        <dbReference type="ARBA" id="ARBA00010457"/>
    </source>
</evidence>
<sequence length="193" mass="19542">MFRTGRWVVVVPAVFASVWTLAACSTEAQPAPESATYSMPAVFTGNPVPPSVNAEIPDEIDSAVPVNGATVPLIDRSDTPLGVAQLKDISGDVAIDVHISGGHLDPGLYTVGFTEYGRCDPAIGFHSAGAVRSLLGGTSPLDLTLPVSSSGVGAVETLIPGIDVASLTGRGGSAIVLTSESGERVGCGVIDLT</sequence>
<comment type="caution">
    <text evidence="3">The sequence shown here is derived from an EMBL/GenBank/DDBJ whole genome shotgun (WGS) entry which is preliminary data.</text>
</comment>
<gene>
    <name evidence="3" type="ORF">GCM10023353_09180</name>
</gene>
<reference evidence="4" key="1">
    <citation type="journal article" date="2019" name="Int. J. Syst. Evol. Microbiol.">
        <title>The Global Catalogue of Microorganisms (GCM) 10K type strain sequencing project: providing services to taxonomists for standard genome sequencing and annotation.</title>
        <authorList>
            <consortium name="The Broad Institute Genomics Platform"/>
            <consortium name="The Broad Institute Genome Sequencing Center for Infectious Disease"/>
            <person name="Wu L."/>
            <person name="Ma J."/>
        </authorList>
    </citation>
    <scope>NUCLEOTIDE SEQUENCE [LARGE SCALE GENOMIC DNA]</scope>
    <source>
        <strain evidence="4">JCM 18542</strain>
    </source>
</reference>
<dbReference type="EMBL" id="BAABKQ010000001">
    <property type="protein sequence ID" value="GAA4807787.1"/>
    <property type="molecule type" value="Genomic_DNA"/>
</dbReference>
<feature type="chain" id="PRO_5045120583" description="Superoxide dismutase" evidence="2">
    <location>
        <begin position="23"/>
        <end position="193"/>
    </location>
</feature>
<evidence type="ECO:0008006" key="5">
    <source>
        <dbReference type="Google" id="ProtNLM"/>
    </source>
</evidence>
<feature type="signal peptide" evidence="2">
    <location>
        <begin position="1"/>
        <end position="22"/>
    </location>
</feature>
<accession>A0ABP9CEV8</accession>
<evidence type="ECO:0000256" key="2">
    <source>
        <dbReference type="SAM" id="SignalP"/>
    </source>
</evidence>
<comment type="similarity">
    <text evidence="1">Belongs to the Cu-Zn superoxide dismutase family.</text>
</comment>
<name>A0ABP9CEV8_9ACTN</name>